<evidence type="ECO:0000256" key="4">
    <source>
        <dbReference type="ARBA" id="ARBA00023163"/>
    </source>
</evidence>
<dbReference type="SUPFAM" id="SSF46785">
    <property type="entry name" value="Winged helix' DNA-binding domain"/>
    <property type="match status" value="1"/>
</dbReference>
<evidence type="ECO:0000313" key="7">
    <source>
        <dbReference type="Proteomes" id="UP000677515"/>
    </source>
</evidence>
<name>A0ABM7N7B3_ERWRD</name>
<dbReference type="PROSITE" id="PS50931">
    <property type="entry name" value="HTH_LYSR"/>
    <property type="match status" value="1"/>
</dbReference>
<dbReference type="Gene3D" id="1.10.10.10">
    <property type="entry name" value="Winged helix-like DNA-binding domain superfamily/Winged helix DNA-binding domain"/>
    <property type="match status" value="1"/>
</dbReference>
<sequence>MLENLKLFLMIVEKGTLSAAGRELGLSPASVSERLMMLESYYKTRFLARTTRSLSLTEEGKIFAIGARRLLAEADELESRIKSGTQKISGPIKITAPVDLGQTRVVPILDRFLVSHPDVTIDLNLTDSFVDLVSQGVDFAIRYGTFSNTTLKARPIGENRRLICGSPDYLNRKGIPLHPDDLLNHECIMMRFTQGIERIWSFQNHGAPYAVSVNGQRTTNNGQLIKQWALQGHGLCKKSIWDVEDDLACGRLVEVLAAYAPSPTALHIVYSPAPVQPRRVTKLIDVIANELAIYNANG</sequence>
<keyword evidence="3" id="KW-0238">DNA-binding</keyword>
<dbReference type="Gene3D" id="3.40.190.290">
    <property type="match status" value="1"/>
</dbReference>
<comment type="similarity">
    <text evidence="1">Belongs to the LysR transcriptional regulatory family.</text>
</comment>
<keyword evidence="7" id="KW-1185">Reference proteome</keyword>
<dbReference type="InterPro" id="IPR005119">
    <property type="entry name" value="LysR_subst-bd"/>
</dbReference>
<evidence type="ECO:0000256" key="2">
    <source>
        <dbReference type="ARBA" id="ARBA00023015"/>
    </source>
</evidence>
<keyword evidence="2" id="KW-0805">Transcription regulation</keyword>
<evidence type="ECO:0000259" key="5">
    <source>
        <dbReference type="PROSITE" id="PS50931"/>
    </source>
</evidence>
<accession>A0ABM7N7B3</accession>
<reference evidence="6 7" key="1">
    <citation type="submission" date="2021-01" db="EMBL/GenBank/DDBJ databases">
        <title>Complete genome sequence of Erwinia rhapontici MAFF 311153.</title>
        <authorList>
            <person name="Morohoshi T."/>
            <person name="Someya N."/>
        </authorList>
    </citation>
    <scope>NUCLEOTIDE SEQUENCE [LARGE SCALE GENOMIC DNA]</scope>
    <source>
        <strain evidence="6 7">MAFF 311153</strain>
        <plasmid evidence="6 7">pERA53</plasmid>
    </source>
</reference>
<dbReference type="Pfam" id="PF00126">
    <property type="entry name" value="HTH_1"/>
    <property type="match status" value="1"/>
</dbReference>
<evidence type="ECO:0000256" key="3">
    <source>
        <dbReference type="ARBA" id="ARBA00023125"/>
    </source>
</evidence>
<protein>
    <submittedName>
        <fullName evidence="6">LysR family transcriptional regulator</fullName>
    </submittedName>
</protein>
<dbReference type="PANTHER" id="PTHR30537">
    <property type="entry name" value="HTH-TYPE TRANSCRIPTIONAL REGULATOR"/>
    <property type="match status" value="1"/>
</dbReference>
<dbReference type="RefSeq" id="WP_171149726.1">
    <property type="nucleotide sequence ID" value="NZ_AP024330.1"/>
</dbReference>
<dbReference type="CDD" id="cd08422">
    <property type="entry name" value="PBP2_CrgA_like"/>
    <property type="match status" value="1"/>
</dbReference>
<dbReference type="SUPFAM" id="SSF53850">
    <property type="entry name" value="Periplasmic binding protein-like II"/>
    <property type="match status" value="1"/>
</dbReference>
<keyword evidence="4" id="KW-0804">Transcription</keyword>
<dbReference type="Proteomes" id="UP000677515">
    <property type="component" value="Plasmid pERA53"/>
</dbReference>
<dbReference type="InterPro" id="IPR036388">
    <property type="entry name" value="WH-like_DNA-bd_sf"/>
</dbReference>
<dbReference type="InterPro" id="IPR058163">
    <property type="entry name" value="LysR-type_TF_proteobact-type"/>
</dbReference>
<evidence type="ECO:0000313" key="6">
    <source>
        <dbReference type="EMBL" id="BCQ37380.1"/>
    </source>
</evidence>
<proteinExistence type="inferred from homology"/>
<dbReference type="InterPro" id="IPR000847">
    <property type="entry name" value="LysR_HTH_N"/>
</dbReference>
<organism evidence="6 7">
    <name type="scientific">Erwinia rhapontici</name>
    <name type="common">Pectobacterium rhapontici</name>
    <dbReference type="NCBI Taxonomy" id="55212"/>
    <lineage>
        <taxon>Bacteria</taxon>
        <taxon>Pseudomonadati</taxon>
        <taxon>Pseudomonadota</taxon>
        <taxon>Gammaproteobacteria</taxon>
        <taxon>Enterobacterales</taxon>
        <taxon>Erwiniaceae</taxon>
        <taxon>Erwinia</taxon>
    </lineage>
</organism>
<evidence type="ECO:0000256" key="1">
    <source>
        <dbReference type="ARBA" id="ARBA00009437"/>
    </source>
</evidence>
<dbReference type="Pfam" id="PF03466">
    <property type="entry name" value="LysR_substrate"/>
    <property type="match status" value="1"/>
</dbReference>
<gene>
    <name evidence="6" type="ORF">ERHA53_47230</name>
</gene>
<feature type="domain" description="HTH lysR-type" evidence="5">
    <location>
        <begin position="1"/>
        <end position="57"/>
    </location>
</feature>
<dbReference type="InterPro" id="IPR036390">
    <property type="entry name" value="WH_DNA-bd_sf"/>
</dbReference>
<dbReference type="PANTHER" id="PTHR30537:SF5">
    <property type="entry name" value="HTH-TYPE TRANSCRIPTIONAL ACTIVATOR TTDR-RELATED"/>
    <property type="match status" value="1"/>
</dbReference>
<geneLocation type="plasmid" evidence="6 7">
    <name>pERA53</name>
</geneLocation>
<keyword evidence="6" id="KW-0614">Plasmid</keyword>
<dbReference type="EMBL" id="AP024330">
    <property type="protein sequence ID" value="BCQ37380.1"/>
    <property type="molecule type" value="Genomic_DNA"/>
</dbReference>